<dbReference type="Proteomes" id="UP000217289">
    <property type="component" value="Chromosome"/>
</dbReference>
<organism evidence="8 9">
    <name type="scientific">Melittangium boletus DSM 14713</name>
    <dbReference type="NCBI Taxonomy" id="1294270"/>
    <lineage>
        <taxon>Bacteria</taxon>
        <taxon>Pseudomonadati</taxon>
        <taxon>Myxococcota</taxon>
        <taxon>Myxococcia</taxon>
        <taxon>Myxococcales</taxon>
        <taxon>Cystobacterineae</taxon>
        <taxon>Archangiaceae</taxon>
        <taxon>Melittangium</taxon>
    </lineage>
</organism>
<name>A0A250IE91_9BACT</name>
<evidence type="ECO:0000256" key="2">
    <source>
        <dbReference type="ARBA" id="ARBA00004236"/>
    </source>
</evidence>
<dbReference type="PANTHER" id="PTHR13806:SF31">
    <property type="entry name" value="FLOTILLIN-LIKE PROTEIN 1-RELATED"/>
    <property type="match status" value="1"/>
</dbReference>
<dbReference type="PANTHER" id="PTHR13806">
    <property type="entry name" value="FLOTILLIN-RELATED"/>
    <property type="match status" value="1"/>
</dbReference>
<dbReference type="RefSeq" id="WP_157774980.1">
    <property type="nucleotide sequence ID" value="NZ_CP022163.1"/>
</dbReference>
<dbReference type="Gene3D" id="3.30.479.30">
    <property type="entry name" value="Band 7 domain"/>
    <property type="match status" value="1"/>
</dbReference>
<accession>A0A250IE91</accession>
<feature type="domain" description="Band 7" evidence="7">
    <location>
        <begin position="26"/>
        <end position="168"/>
    </location>
</feature>
<dbReference type="KEGG" id="mbd:MEBOL_002995"/>
<evidence type="ECO:0000256" key="4">
    <source>
        <dbReference type="ARBA" id="ARBA00022475"/>
    </source>
</evidence>
<evidence type="ECO:0000256" key="3">
    <source>
        <dbReference type="ARBA" id="ARBA00007161"/>
    </source>
</evidence>
<dbReference type="InterPro" id="IPR001107">
    <property type="entry name" value="Band_7"/>
</dbReference>
<dbReference type="AlphaFoldDB" id="A0A250IE91"/>
<evidence type="ECO:0000259" key="7">
    <source>
        <dbReference type="Pfam" id="PF01145"/>
    </source>
</evidence>
<evidence type="ECO:0000256" key="1">
    <source>
        <dbReference type="ARBA" id="ARBA00004167"/>
    </source>
</evidence>
<feature type="region of interest" description="Disordered" evidence="6">
    <location>
        <begin position="210"/>
        <end position="240"/>
    </location>
</feature>
<dbReference type="OrthoDB" id="9815577at2"/>
<comment type="similarity">
    <text evidence="3">Belongs to the band 7/mec-2 family. Flotillin subfamily.</text>
</comment>
<keyword evidence="9" id="KW-1185">Reference proteome</keyword>
<dbReference type="Pfam" id="PF01145">
    <property type="entry name" value="Band_7"/>
    <property type="match status" value="1"/>
</dbReference>
<evidence type="ECO:0000313" key="9">
    <source>
        <dbReference type="Proteomes" id="UP000217289"/>
    </source>
</evidence>
<dbReference type="InterPro" id="IPR027705">
    <property type="entry name" value="Flotillin_fam"/>
</dbReference>
<evidence type="ECO:0000256" key="6">
    <source>
        <dbReference type="SAM" id="MobiDB-lite"/>
    </source>
</evidence>
<gene>
    <name evidence="8" type="ORF">MEBOL_002995</name>
</gene>
<keyword evidence="5" id="KW-0472">Membrane</keyword>
<feature type="compositionally biased region" description="Basic and acidic residues" evidence="6">
    <location>
        <begin position="220"/>
        <end position="240"/>
    </location>
</feature>
<keyword evidence="4" id="KW-1003">Cell membrane</keyword>
<reference evidence="8 9" key="1">
    <citation type="submission" date="2017-06" db="EMBL/GenBank/DDBJ databases">
        <authorList>
            <person name="Kim H.J."/>
            <person name="Triplett B.A."/>
        </authorList>
    </citation>
    <scope>NUCLEOTIDE SEQUENCE [LARGE SCALE GENOMIC DNA]</scope>
    <source>
        <strain evidence="8 9">DSM 14713</strain>
    </source>
</reference>
<comment type="subcellular location">
    <subcellularLocation>
        <location evidence="2">Cell membrane</location>
    </subcellularLocation>
    <subcellularLocation>
        <location evidence="1">Membrane</location>
        <topology evidence="1">Single-pass membrane protein</topology>
    </subcellularLocation>
</comment>
<dbReference type="SUPFAM" id="SSF117892">
    <property type="entry name" value="Band 7/SPFH domain"/>
    <property type="match status" value="1"/>
</dbReference>
<sequence>MQILVLFALVGVFGLGAWLVLRSHRRVAAGEALILERGGAPTRVCFGGAWVVPLLHRAEVLDLSVRKVVVERRGRQGLSCRDGIRVDLRATFLVKVARREADVLRVAREVGCARANRLEEVQALLEERFACALGQSVSTFSFEELVADRSLFIDHVGIEVGDELLGFQMERMSLGRLEQTPLDQLDPTNVLDAQGIQKLTERASRLALEAGHEPVASPWDEPHAGSGEDERAVSEGERSN</sequence>
<dbReference type="EMBL" id="CP022163">
    <property type="protein sequence ID" value="ATB29540.1"/>
    <property type="molecule type" value="Genomic_DNA"/>
</dbReference>
<evidence type="ECO:0000313" key="8">
    <source>
        <dbReference type="EMBL" id="ATB29540.1"/>
    </source>
</evidence>
<evidence type="ECO:0000256" key="5">
    <source>
        <dbReference type="ARBA" id="ARBA00023136"/>
    </source>
</evidence>
<proteinExistence type="inferred from homology"/>
<dbReference type="GO" id="GO:0005886">
    <property type="term" value="C:plasma membrane"/>
    <property type="evidence" value="ECO:0007669"/>
    <property type="project" value="UniProtKB-SubCell"/>
</dbReference>
<protein>
    <recommendedName>
        <fullName evidence="7">Band 7 domain-containing protein</fullName>
    </recommendedName>
</protein>
<dbReference type="InterPro" id="IPR036013">
    <property type="entry name" value="Band_7/SPFH_dom_sf"/>
</dbReference>